<comment type="catalytic activity">
    <reaction evidence="1 9 10">
        <text>Endonucleolytic cleavage to 5'-phosphomonoester.</text>
        <dbReference type="EC" id="3.1.26.4"/>
    </reaction>
</comment>
<dbReference type="InterPro" id="IPR024567">
    <property type="entry name" value="RNase_HII/HIII_dom"/>
</dbReference>
<reference evidence="13" key="1">
    <citation type="journal article" date="2020" name="bioRxiv">
        <title>A rank-normalized archaeal taxonomy based on genome phylogeny resolves widespread incomplete and uneven classifications.</title>
        <authorList>
            <person name="Rinke C."/>
            <person name="Chuvochina M."/>
            <person name="Mussig A.J."/>
            <person name="Chaumeil P.-A."/>
            <person name="Waite D.W."/>
            <person name="Whitman W.B."/>
            <person name="Parks D.H."/>
            <person name="Hugenholtz P."/>
        </authorList>
    </citation>
    <scope>NUCLEOTIDE SEQUENCE [LARGE SCALE GENOMIC DNA]</scope>
</reference>
<evidence type="ECO:0000256" key="3">
    <source>
        <dbReference type="ARBA" id="ARBA00004496"/>
    </source>
</evidence>
<evidence type="ECO:0000256" key="5">
    <source>
        <dbReference type="ARBA" id="ARBA00022722"/>
    </source>
</evidence>
<dbReference type="InterPro" id="IPR036397">
    <property type="entry name" value="RNaseH_sf"/>
</dbReference>
<dbReference type="GO" id="GO:0004523">
    <property type="term" value="F:RNA-DNA hybrid ribonuclease activity"/>
    <property type="evidence" value="ECO:0007669"/>
    <property type="project" value="UniProtKB-UniRule"/>
</dbReference>
<dbReference type="Pfam" id="PF01351">
    <property type="entry name" value="RNase_HII"/>
    <property type="match status" value="1"/>
</dbReference>
<dbReference type="InterPro" id="IPR001352">
    <property type="entry name" value="RNase_HII/HIII"/>
</dbReference>
<evidence type="ECO:0000313" key="12">
    <source>
        <dbReference type="EMBL" id="HIH09217.1"/>
    </source>
</evidence>
<dbReference type="Gene3D" id="3.30.420.10">
    <property type="entry name" value="Ribonuclease H-like superfamily/Ribonuclease H"/>
    <property type="match status" value="1"/>
</dbReference>
<evidence type="ECO:0000256" key="7">
    <source>
        <dbReference type="ARBA" id="ARBA00022759"/>
    </source>
</evidence>
<dbReference type="GO" id="GO:0003723">
    <property type="term" value="F:RNA binding"/>
    <property type="evidence" value="ECO:0007669"/>
    <property type="project" value="UniProtKB-UniRule"/>
</dbReference>
<gene>
    <name evidence="12" type="ORF">HA254_00950</name>
</gene>
<dbReference type="PANTHER" id="PTHR10954">
    <property type="entry name" value="RIBONUCLEASE H2 SUBUNIT A"/>
    <property type="match status" value="1"/>
</dbReference>
<dbReference type="Gene3D" id="3.30.310.10">
    <property type="entry name" value="TATA-Binding Protein"/>
    <property type="match status" value="1"/>
</dbReference>
<dbReference type="GO" id="GO:0005737">
    <property type="term" value="C:cytoplasm"/>
    <property type="evidence" value="ECO:0007669"/>
    <property type="project" value="UniProtKB-SubCell"/>
</dbReference>
<dbReference type="EC" id="3.1.26.4" evidence="10"/>
<dbReference type="PANTHER" id="PTHR10954:SF23">
    <property type="entry name" value="RIBONUCLEASE"/>
    <property type="match status" value="1"/>
</dbReference>
<feature type="domain" description="RNase H type-2" evidence="11">
    <location>
        <begin position="74"/>
        <end position="227"/>
    </location>
</feature>
<comment type="cofactor">
    <cofactor evidence="9">
        <name>Mn(2+)</name>
        <dbReference type="ChEBI" id="CHEBI:29035"/>
    </cofactor>
    <cofactor evidence="9">
        <name>Mg(2+)</name>
        <dbReference type="ChEBI" id="CHEBI:18420"/>
    </cofactor>
    <text evidence="9">Manganese or magnesium. Binds 1 divalent metal ion per monomer in the absence of substrate. May bind a second metal ion after substrate binding.</text>
</comment>
<evidence type="ECO:0000256" key="4">
    <source>
        <dbReference type="ARBA" id="ARBA00022490"/>
    </source>
</evidence>
<feature type="binding site" evidence="9">
    <location>
        <position position="81"/>
    </location>
    <ligand>
        <name>a divalent metal cation</name>
        <dbReference type="ChEBI" id="CHEBI:60240"/>
    </ligand>
</feature>
<evidence type="ECO:0000256" key="10">
    <source>
        <dbReference type="RuleBase" id="RU003515"/>
    </source>
</evidence>
<evidence type="ECO:0000256" key="6">
    <source>
        <dbReference type="ARBA" id="ARBA00022723"/>
    </source>
</evidence>
<evidence type="ECO:0000256" key="2">
    <source>
        <dbReference type="ARBA" id="ARBA00004065"/>
    </source>
</evidence>
<dbReference type="Proteomes" id="UP000565078">
    <property type="component" value="Unassembled WGS sequence"/>
</dbReference>
<keyword evidence="7 9" id="KW-0255">Endonuclease</keyword>
<sequence length="227" mass="24636">MQETLNFGKAQKEKLKQVLAAFERGATTNYFEEMRVKAKGCTITLYESGKLSIQGPASKELKGEILALMGLVQELVIGIDETGRGEHSGPMVITGVLADTNCVRELRDSKKTGDIAAKEKIVSERMLGSVSVTLNAKAIDLCRSSGKDLNQIEAGAIEKISEMLSVIADAQIIVDGAPLKVKGGKIKFLPKGDDLEPVVGAASVVAKHLRNISQDREERKTWKRKEN</sequence>
<comment type="function">
    <text evidence="2 10">Endonuclease that specifically degrades the RNA of RNA-DNA hybrids.</text>
</comment>
<dbReference type="InterPro" id="IPR012337">
    <property type="entry name" value="RNaseH-like_sf"/>
</dbReference>
<dbReference type="GO" id="GO:0046872">
    <property type="term" value="F:metal ion binding"/>
    <property type="evidence" value="ECO:0007669"/>
    <property type="project" value="UniProtKB-KW"/>
</dbReference>
<feature type="binding site" evidence="9">
    <location>
        <position position="175"/>
    </location>
    <ligand>
        <name>a divalent metal cation</name>
        <dbReference type="ChEBI" id="CHEBI:60240"/>
    </ligand>
</feature>
<evidence type="ECO:0000256" key="9">
    <source>
        <dbReference type="PROSITE-ProRule" id="PRU01319"/>
    </source>
</evidence>
<dbReference type="PROSITE" id="PS51975">
    <property type="entry name" value="RNASE_H_2"/>
    <property type="match status" value="1"/>
</dbReference>
<dbReference type="AlphaFoldDB" id="A0A7J4IZI2"/>
<dbReference type="GO" id="GO:0043137">
    <property type="term" value="P:DNA replication, removal of RNA primer"/>
    <property type="evidence" value="ECO:0007669"/>
    <property type="project" value="TreeGrafter"/>
</dbReference>
<dbReference type="EMBL" id="DUGC01000019">
    <property type="protein sequence ID" value="HIH09217.1"/>
    <property type="molecule type" value="Genomic_DNA"/>
</dbReference>
<keyword evidence="6 9" id="KW-0479">Metal-binding</keyword>
<organism evidence="12 13">
    <name type="scientific">Candidatus Iainarchaeum sp</name>
    <dbReference type="NCBI Taxonomy" id="3101447"/>
    <lineage>
        <taxon>Archaea</taxon>
        <taxon>Candidatus Iainarchaeota</taxon>
        <taxon>Candidatus Iainarchaeia</taxon>
        <taxon>Candidatus Iainarchaeales</taxon>
        <taxon>Candidatus Iainarchaeaceae</taxon>
        <taxon>Candidatus Iainarchaeum</taxon>
    </lineage>
</organism>
<feature type="binding site" evidence="9">
    <location>
        <position position="80"/>
    </location>
    <ligand>
        <name>a divalent metal cation</name>
        <dbReference type="ChEBI" id="CHEBI:60240"/>
    </ligand>
</feature>
<dbReference type="InterPro" id="IPR012295">
    <property type="entry name" value="TBP_dom_sf"/>
</dbReference>
<comment type="subcellular location">
    <subcellularLocation>
        <location evidence="3">Cytoplasm</location>
    </subcellularLocation>
</comment>
<dbReference type="SUPFAM" id="SSF53098">
    <property type="entry name" value="Ribonuclease H-like"/>
    <property type="match status" value="1"/>
</dbReference>
<evidence type="ECO:0000313" key="13">
    <source>
        <dbReference type="Proteomes" id="UP000565078"/>
    </source>
</evidence>
<keyword evidence="4" id="KW-0963">Cytoplasm</keyword>
<keyword evidence="5 9" id="KW-0540">Nuclease</keyword>
<evidence type="ECO:0000259" key="11">
    <source>
        <dbReference type="PROSITE" id="PS51975"/>
    </source>
</evidence>
<comment type="similarity">
    <text evidence="10">Belongs to the RNase HII family.</text>
</comment>
<evidence type="ECO:0000256" key="8">
    <source>
        <dbReference type="ARBA" id="ARBA00022801"/>
    </source>
</evidence>
<dbReference type="GO" id="GO:0032299">
    <property type="term" value="C:ribonuclease H2 complex"/>
    <property type="evidence" value="ECO:0007669"/>
    <property type="project" value="TreeGrafter"/>
</dbReference>
<dbReference type="GO" id="GO:0006298">
    <property type="term" value="P:mismatch repair"/>
    <property type="evidence" value="ECO:0007669"/>
    <property type="project" value="TreeGrafter"/>
</dbReference>
<protein>
    <recommendedName>
        <fullName evidence="10">Ribonuclease</fullName>
        <ecNumber evidence="10">3.1.26.4</ecNumber>
    </recommendedName>
</protein>
<proteinExistence type="inferred from homology"/>
<evidence type="ECO:0000256" key="1">
    <source>
        <dbReference type="ARBA" id="ARBA00000077"/>
    </source>
</evidence>
<comment type="caution">
    <text evidence="12">The sequence shown here is derived from an EMBL/GenBank/DDBJ whole genome shotgun (WGS) entry which is preliminary data.</text>
</comment>
<keyword evidence="8 9" id="KW-0378">Hydrolase</keyword>
<accession>A0A7J4IZI2</accession>
<name>A0A7J4IZI2_9ARCH</name>